<dbReference type="PRINTS" id="PR00081">
    <property type="entry name" value="GDHRDH"/>
</dbReference>
<evidence type="ECO:0000256" key="1">
    <source>
        <dbReference type="ARBA" id="ARBA00006484"/>
    </source>
</evidence>
<keyword evidence="4" id="KW-1185">Reference proteome</keyword>
<dbReference type="Proteomes" id="UP001597399">
    <property type="component" value="Unassembled WGS sequence"/>
</dbReference>
<evidence type="ECO:0000313" key="3">
    <source>
        <dbReference type="EMBL" id="MFD2695852.1"/>
    </source>
</evidence>
<proteinExistence type="inferred from homology"/>
<sequence>MYQLKNPQSFIHIVNVASLAALYPLPYYSVYGASKAFVLSFSEALNYELRHSAISVSCLCPGDTNTNFFYNAGNTNKKKSLMSAERVAKAAVDGLYNKKTTIFPGSMKLISKIPRAVLKKVIAMRVSKYKI</sequence>
<dbReference type="Gene3D" id="3.40.50.720">
    <property type="entry name" value="NAD(P)-binding Rossmann-like Domain"/>
    <property type="match status" value="1"/>
</dbReference>
<evidence type="ECO:0000313" key="4">
    <source>
        <dbReference type="Proteomes" id="UP001597399"/>
    </source>
</evidence>
<dbReference type="PANTHER" id="PTHR44196:SF2">
    <property type="entry name" value="SHORT-CHAIN DEHYDROGENASE-RELATED"/>
    <property type="match status" value="1"/>
</dbReference>
<dbReference type="GO" id="GO:0016491">
    <property type="term" value="F:oxidoreductase activity"/>
    <property type="evidence" value="ECO:0007669"/>
    <property type="project" value="UniProtKB-KW"/>
</dbReference>
<evidence type="ECO:0000256" key="2">
    <source>
        <dbReference type="ARBA" id="ARBA00023002"/>
    </source>
</evidence>
<dbReference type="InterPro" id="IPR036291">
    <property type="entry name" value="NAD(P)-bd_dom_sf"/>
</dbReference>
<dbReference type="EC" id="1.-.-.-" evidence="3"/>
<organism evidence="3 4">
    <name type="scientific">Sporolactobacillus shoreicorticis</name>
    <dbReference type="NCBI Taxonomy" id="1923877"/>
    <lineage>
        <taxon>Bacteria</taxon>
        <taxon>Bacillati</taxon>
        <taxon>Bacillota</taxon>
        <taxon>Bacilli</taxon>
        <taxon>Bacillales</taxon>
        <taxon>Sporolactobacillaceae</taxon>
        <taxon>Sporolactobacillus</taxon>
    </lineage>
</organism>
<dbReference type="SUPFAM" id="SSF51735">
    <property type="entry name" value="NAD(P)-binding Rossmann-fold domains"/>
    <property type="match status" value="1"/>
</dbReference>
<dbReference type="RefSeq" id="WP_253064402.1">
    <property type="nucleotide sequence ID" value="NZ_JAMXWM010000030.1"/>
</dbReference>
<accession>A0ABW5S9K6</accession>
<gene>
    <name evidence="3" type="ORF">ACFSUE_19800</name>
</gene>
<comment type="similarity">
    <text evidence="1">Belongs to the short-chain dehydrogenases/reductases (SDR) family.</text>
</comment>
<protein>
    <submittedName>
        <fullName evidence="3">SDR family NAD(P)-dependent oxidoreductase</fullName>
        <ecNumber evidence="3">1.-.-.-</ecNumber>
    </submittedName>
</protein>
<reference evidence="4" key="1">
    <citation type="journal article" date="2019" name="Int. J. Syst. Evol. Microbiol.">
        <title>The Global Catalogue of Microorganisms (GCM) 10K type strain sequencing project: providing services to taxonomists for standard genome sequencing and annotation.</title>
        <authorList>
            <consortium name="The Broad Institute Genomics Platform"/>
            <consortium name="The Broad Institute Genome Sequencing Center for Infectious Disease"/>
            <person name="Wu L."/>
            <person name="Ma J."/>
        </authorList>
    </citation>
    <scope>NUCLEOTIDE SEQUENCE [LARGE SCALE GENOMIC DNA]</scope>
    <source>
        <strain evidence="4">TISTR 2466</strain>
    </source>
</reference>
<comment type="caution">
    <text evidence="3">The sequence shown here is derived from an EMBL/GenBank/DDBJ whole genome shotgun (WGS) entry which is preliminary data.</text>
</comment>
<dbReference type="InterPro" id="IPR002347">
    <property type="entry name" value="SDR_fam"/>
</dbReference>
<dbReference type="EMBL" id="JBHUMQ010000055">
    <property type="protein sequence ID" value="MFD2695852.1"/>
    <property type="molecule type" value="Genomic_DNA"/>
</dbReference>
<dbReference type="Pfam" id="PF00106">
    <property type="entry name" value="adh_short"/>
    <property type="match status" value="1"/>
</dbReference>
<dbReference type="PANTHER" id="PTHR44196">
    <property type="entry name" value="DEHYDROGENASE/REDUCTASE SDR FAMILY MEMBER 7B"/>
    <property type="match status" value="1"/>
</dbReference>
<keyword evidence="2 3" id="KW-0560">Oxidoreductase</keyword>
<name>A0ABW5S9K6_9BACL</name>